<feature type="region of interest" description="Disordered" evidence="1">
    <location>
        <begin position="336"/>
        <end position="438"/>
    </location>
</feature>
<comment type="caution">
    <text evidence="2">The sequence shown here is derived from an EMBL/GenBank/DDBJ whole genome shotgun (WGS) entry which is preliminary data.</text>
</comment>
<accession>A0A9W9LJC3</accession>
<dbReference type="OrthoDB" id="3922785at2759"/>
<evidence type="ECO:0000256" key="1">
    <source>
        <dbReference type="SAM" id="MobiDB-lite"/>
    </source>
</evidence>
<evidence type="ECO:0000313" key="2">
    <source>
        <dbReference type="EMBL" id="KAJ5159634.1"/>
    </source>
</evidence>
<evidence type="ECO:0000313" key="3">
    <source>
        <dbReference type="Proteomes" id="UP001149163"/>
    </source>
</evidence>
<feature type="region of interest" description="Disordered" evidence="1">
    <location>
        <begin position="98"/>
        <end position="125"/>
    </location>
</feature>
<gene>
    <name evidence="2" type="ORF">N7482_006638</name>
</gene>
<sequence length="517" mass="58767">MRAIPPSSTRRPPARFARRYGAKFNSFDHLANVSLCSQELGQVEIDCRFRQSKTQWGVLGPAENQAGILYMDLGFTQPKDCRLSNAVVWISLEEMSNLTEKTSRSKEPEKPSTSRSPANLGPTKVPNVRAEEQEEYDTVRFLQFTHDFGPRQLAGEPTKATTKKTTYLTPHVNVLGNGGGGLGWDREQTIEQTSQWLFTGNLLRGSKLGSPADDIVYRTLKWELSEDDFQPQPTHSNTIQTAFTLEHDMETFAIRIEIQGKLQRRHERVKNHVKHLFRFPKDPRQKQGISWTAVLPDESQKARRRLDAIVQGLPFDMERLNLEAVRPQVPTSLPVSFQKSAQASRDESMTTSTAVEDNDTSASATNHTAAPRLPHFRPPERIASFPEEEKVTIGRLPTQEIPVKSRTTRPAESPMRERFATARHHPEHSPSQTPVKRRNERYEEMFRDSQVEEILASKAVRISPKMERAEEQGPDDDLNELASQLAQFPFLLRILVWVISMMTFIPNKAPKKTLKGD</sequence>
<reference evidence="2" key="1">
    <citation type="submission" date="2022-11" db="EMBL/GenBank/DDBJ databases">
        <authorList>
            <person name="Petersen C."/>
        </authorList>
    </citation>
    <scope>NUCLEOTIDE SEQUENCE</scope>
    <source>
        <strain evidence="2">IBT 26290</strain>
    </source>
</reference>
<dbReference type="AlphaFoldDB" id="A0A9W9LJC3"/>
<protein>
    <submittedName>
        <fullName evidence="2">Uncharacterized protein</fullName>
    </submittedName>
</protein>
<keyword evidence="3" id="KW-1185">Reference proteome</keyword>
<proteinExistence type="predicted"/>
<dbReference type="EMBL" id="JAPQKN010000004">
    <property type="protein sequence ID" value="KAJ5159634.1"/>
    <property type="molecule type" value="Genomic_DNA"/>
</dbReference>
<name>A0A9W9LJC3_9EURO</name>
<dbReference type="GeneID" id="81427939"/>
<feature type="compositionally biased region" description="Polar residues" evidence="1">
    <location>
        <begin position="336"/>
        <end position="368"/>
    </location>
</feature>
<reference evidence="2" key="2">
    <citation type="journal article" date="2023" name="IMA Fungus">
        <title>Comparative genomic study of the Penicillium genus elucidates a diverse pangenome and 15 lateral gene transfer events.</title>
        <authorList>
            <person name="Petersen C."/>
            <person name="Sorensen T."/>
            <person name="Nielsen M.R."/>
            <person name="Sondergaard T.E."/>
            <person name="Sorensen J.L."/>
            <person name="Fitzpatrick D.A."/>
            <person name="Frisvad J.C."/>
            <person name="Nielsen K.L."/>
        </authorList>
    </citation>
    <scope>NUCLEOTIDE SEQUENCE</scope>
    <source>
        <strain evidence="2">IBT 26290</strain>
    </source>
</reference>
<dbReference type="RefSeq" id="XP_056541192.1">
    <property type="nucleotide sequence ID" value="XM_056688763.1"/>
</dbReference>
<organism evidence="2 3">
    <name type="scientific">Penicillium canariense</name>
    <dbReference type="NCBI Taxonomy" id="189055"/>
    <lineage>
        <taxon>Eukaryota</taxon>
        <taxon>Fungi</taxon>
        <taxon>Dikarya</taxon>
        <taxon>Ascomycota</taxon>
        <taxon>Pezizomycotina</taxon>
        <taxon>Eurotiomycetes</taxon>
        <taxon>Eurotiomycetidae</taxon>
        <taxon>Eurotiales</taxon>
        <taxon>Aspergillaceae</taxon>
        <taxon>Penicillium</taxon>
    </lineage>
</organism>
<feature type="compositionally biased region" description="Basic and acidic residues" evidence="1">
    <location>
        <begin position="101"/>
        <end position="112"/>
    </location>
</feature>
<dbReference type="Proteomes" id="UP001149163">
    <property type="component" value="Unassembled WGS sequence"/>
</dbReference>